<evidence type="ECO:0000256" key="5">
    <source>
        <dbReference type="ARBA" id="ARBA00022603"/>
    </source>
</evidence>
<keyword evidence="19" id="KW-1185">Reference proteome</keyword>
<comment type="catalytic activity">
    <reaction evidence="13 15">
        <text>cytidine(4) in tRNA(Gly)(GCC) + S-adenosyl-L-methionine = 2'-O-methylcytidine(4) in tRNA(Gly)(GCC) + S-adenosyl-L-homocysteine + H(+)</text>
        <dbReference type="Rhea" id="RHEA:43192"/>
        <dbReference type="Rhea" id="RHEA-COMP:10399"/>
        <dbReference type="Rhea" id="RHEA-COMP:10400"/>
        <dbReference type="ChEBI" id="CHEBI:15378"/>
        <dbReference type="ChEBI" id="CHEBI:57856"/>
        <dbReference type="ChEBI" id="CHEBI:59789"/>
        <dbReference type="ChEBI" id="CHEBI:74495"/>
        <dbReference type="ChEBI" id="CHEBI:82748"/>
        <dbReference type="EC" id="2.1.1.225"/>
    </reaction>
</comment>
<comment type="function">
    <text evidence="1 15">tRNA methylase which 2'-O-methylates cytidine(4) in tRNA(Pro) and tRNA(Gly)(GCC), and adenosine(4) in tRNA(His).</text>
</comment>
<dbReference type="EC" id="2.1.1.225" evidence="3 15"/>
<evidence type="ECO:0000256" key="10">
    <source>
        <dbReference type="ARBA" id="ARBA00022771"/>
    </source>
</evidence>
<keyword evidence="7 15" id="KW-0949">S-adenosyl-L-methionine</keyword>
<evidence type="ECO:0000259" key="17">
    <source>
        <dbReference type="PROSITE" id="PS51800"/>
    </source>
</evidence>
<dbReference type="GO" id="GO:0106050">
    <property type="term" value="F:tRNA 2'-O-methyltransferase activity"/>
    <property type="evidence" value="ECO:0007669"/>
    <property type="project" value="UniProtKB-UniRule"/>
</dbReference>
<keyword evidence="6 15" id="KW-0808">Transferase</keyword>
<protein>
    <recommendedName>
        <fullName evidence="4 15">tRNA:m(4)X modification enzyme TRM13</fullName>
        <ecNumber evidence="3 15">2.1.1.225</ecNumber>
    </recommendedName>
</protein>
<dbReference type="Pfam" id="PF05206">
    <property type="entry name" value="TRM13"/>
    <property type="match status" value="1"/>
</dbReference>
<dbReference type="OrthoDB" id="258806at2759"/>
<accession>A0A1Y1WF78</accession>
<evidence type="ECO:0000256" key="1">
    <source>
        <dbReference type="ARBA" id="ARBA00002267"/>
    </source>
</evidence>
<keyword evidence="8 15" id="KW-0819">tRNA processing</keyword>
<dbReference type="STRING" id="61395.A0A1Y1WF78"/>
<name>A0A1Y1WF78_9FUNG</name>
<dbReference type="PROSITE" id="PS51800">
    <property type="entry name" value="ZF_CHHC_U11_48K"/>
    <property type="match status" value="1"/>
</dbReference>
<comment type="caution">
    <text evidence="18">The sequence shown here is derived from an EMBL/GenBank/DDBJ whole genome shotgun (WGS) entry which is preliminary data.</text>
</comment>
<evidence type="ECO:0000256" key="7">
    <source>
        <dbReference type="ARBA" id="ARBA00022691"/>
    </source>
</evidence>
<evidence type="ECO:0000256" key="6">
    <source>
        <dbReference type="ARBA" id="ARBA00022679"/>
    </source>
</evidence>
<comment type="similarity">
    <text evidence="2 15">Belongs to the methyltransferase TRM13 family.</text>
</comment>
<dbReference type="EMBL" id="MCFD01000003">
    <property type="protein sequence ID" value="ORX72147.1"/>
    <property type="molecule type" value="Genomic_DNA"/>
</dbReference>
<evidence type="ECO:0000256" key="3">
    <source>
        <dbReference type="ARBA" id="ARBA00012810"/>
    </source>
</evidence>
<dbReference type="GO" id="GO:0008270">
    <property type="term" value="F:zinc ion binding"/>
    <property type="evidence" value="ECO:0007669"/>
    <property type="project" value="UniProtKB-KW"/>
</dbReference>
<dbReference type="GO" id="GO:0030488">
    <property type="term" value="P:tRNA methylation"/>
    <property type="evidence" value="ECO:0007669"/>
    <property type="project" value="InterPro"/>
</dbReference>
<dbReference type="InterPro" id="IPR022776">
    <property type="entry name" value="TRM13/UPF0224_CHHC_Znf_dom"/>
</dbReference>
<keyword evidence="5 15" id="KW-0489">Methyltransferase</keyword>
<dbReference type="GeneID" id="63803471"/>
<dbReference type="PANTHER" id="PTHR12998:SF0">
    <property type="entry name" value="TRNA:M(4)X MODIFICATION ENZYME TRM13 HOMOLOG"/>
    <property type="match status" value="1"/>
</dbReference>
<evidence type="ECO:0000313" key="18">
    <source>
        <dbReference type="EMBL" id="ORX72147.1"/>
    </source>
</evidence>
<dbReference type="PANTHER" id="PTHR12998">
    <property type="entry name" value="TRNA:M(4)X MODIFICATION ENZYME TRM13 HOMOLOG"/>
    <property type="match status" value="1"/>
</dbReference>
<dbReference type="RefSeq" id="XP_040745571.1">
    <property type="nucleotide sequence ID" value="XM_040886823.1"/>
</dbReference>
<evidence type="ECO:0000256" key="9">
    <source>
        <dbReference type="ARBA" id="ARBA00022723"/>
    </source>
</evidence>
<organism evidence="18 19">
    <name type="scientific">Linderina pennispora</name>
    <dbReference type="NCBI Taxonomy" id="61395"/>
    <lineage>
        <taxon>Eukaryota</taxon>
        <taxon>Fungi</taxon>
        <taxon>Fungi incertae sedis</taxon>
        <taxon>Zoopagomycota</taxon>
        <taxon>Kickxellomycotina</taxon>
        <taxon>Kickxellomycetes</taxon>
        <taxon>Kickxellales</taxon>
        <taxon>Kickxellaceae</taxon>
        <taxon>Linderina</taxon>
    </lineage>
</organism>
<evidence type="ECO:0000256" key="13">
    <source>
        <dbReference type="ARBA" id="ARBA00048635"/>
    </source>
</evidence>
<dbReference type="Proteomes" id="UP000193922">
    <property type="component" value="Unassembled WGS sequence"/>
</dbReference>
<dbReference type="Pfam" id="PF05253">
    <property type="entry name" value="zf-U11-48K"/>
    <property type="match status" value="1"/>
</dbReference>
<gene>
    <name evidence="18" type="ORF">DL89DRAFT_265782</name>
</gene>
<evidence type="ECO:0000256" key="16">
    <source>
        <dbReference type="SAM" id="MobiDB-lite"/>
    </source>
</evidence>
<proteinExistence type="inferred from homology"/>
<feature type="compositionally biased region" description="Basic and acidic residues" evidence="16">
    <location>
        <begin position="14"/>
        <end position="23"/>
    </location>
</feature>
<evidence type="ECO:0000256" key="14">
    <source>
        <dbReference type="ARBA" id="ARBA00049393"/>
    </source>
</evidence>
<sequence>MSRSDTCVASPAKKPKEAKRDLTKPPGAGENRCHHYVADKGRYSGSKYCGEHSVLQDGQSQRVPCPYDRSHSVDIHRLKRHMASLCNARPPAVQPAYVNPDLNVSLPPPNYGTGTFAECGKTWSEEGLAKADARLIGQARRAFISRWSPLMRPIIAKYLEGVPCAQLPAGDMAAASFADLLDAVHVSAEFKMDVTSHTAVDQPKSWKQNQKYARQQSSLEFCFVEFGAGKGELSVYVHSNARRKFQIIQEDSGQEKSAHDHFHRILIDIRDLDLGQIKELQFVDEATGQIRLRPIVAYSKHLCGAATDLTIKCLENYQNAGGKVVGMAIALCCHQVCKYSMMLDHDYLSQAIPRTQPDNDNAWDDGQRELFYRLTSMSSWAINVPAQLSDAKQDPSLFTQDSRTRIGHAIKRFIDIGRVQYVRQHLGLPNAELVYYAPRATSPENLMLVATGDACF</sequence>
<feature type="domain" description="CHHC U11-48K-type" evidence="17">
    <location>
        <begin position="62"/>
        <end position="89"/>
    </location>
</feature>
<evidence type="ECO:0000256" key="12">
    <source>
        <dbReference type="ARBA" id="ARBA00048165"/>
    </source>
</evidence>
<evidence type="ECO:0000256" key="15">
    <source>
        <dbReference type="RuleBase" id="RU367103"/>
    </source>
</evidence>
<keyword evidence="9 15" id="KW-0479">Metal-binding</keyword>
<feature type="region of interest" description="Disordered" evidence="16">
    <location>
        <begin position="1"/>
        <end position="31"/>
    </location>
</feature>
<evidence type="ECO:0000256" key="4">
    <source>
        <dbReference type="ARBA" id="ARBA00015883"/>
    </source>
</evidence>
<comment type="catalytic activity">
    <reaction evidence="12 15">
        <text>cytidine(4) in tRNA(Pro) + S-adenosyl-L-methionine = 2'-O-methylcytidine(4) in tRNA(Pro) + S-adenosyl-L-homocysteine + H(+)</text>
        <dbReference type="Rhea" id="RHEA:32767"/>
        <dbReference type="Rhea" id="RHEA-COMP:10397"/>
        <dbReference type="Rhea" id="RHEA-COMP:10398"/>
        <dbReference type="ChEBI" id="CHEBI:15378"/>
        <dbReference type="ChEBI" id="CHEBI:57856"/>
        <dbReference type="ChEBI" id="CHEBI:59789"/>
        <dbReference type="ChEBI" id="CHEBI:74495"/>
        <dbReference type="ChEBI" id="CHEBI:82748"/>
        <dbReference type="EC" id="2.1.1.225"/>
    </reaction>
</comment>
<comment type="catalytic activity">
    <reaction evidence="14 15">
        <text>adenosine(4) in tRNA(His) + S-adenosyl-L-methionine = 2'-O-methyladenosine(4) in tRNA(His) + S-adenosyl-L-homocysteine + H(+)</text>
        <dbReference type="Rhea" id="RHEA:43196"/>
        <dbReference type="Rhea" id="RHEA-COMP:10401"/>
        <dbReference type="Rhea" id="RHEA-COMP:10402"/>
        <dbReference type="ChEBI" id="CHEBI:15378"/>
        <dbReference type="ChEBI" id="CHEBI:57856"/>
        <dbReference type="ChEBI" id="CHEBI:59789"/>
        <dbReference type="ChEBI" id="CHEBI:74411"/>
        <dbReference type="ChEBI" id="CHEBI:74477"/>
        <dbReference type="EC" id="2.1.1.225"/>
    </reaction>
</comment>
<dbReference type="InterPro" id="IPR039044">
    <property type="entry name" value="Trm13"/>
</dbReference>
<dbReference type="AlphaFoldDB" id="A0A1Y1WF78"/>
<keyword evidence="11 15" id="KW-0862">Zinc</keyword>
<evidence type="ECO:0000313" key="19">
    <source>
        <dbReference type="Proteomes" id="UP000193922"/>
    </source>
</evidence>
<evidence type="ECO:0000256" key="11">
    <source>
        <dbReference type="ARBA" id="ARBA00022833"/>
    </source>
</evidence>
<reference evidence="18 19" key="1">
    <citation type="submission" date="2016-07" db="EMBL/GenBank/DDBJ databases">
        <title>Pervasive Adenine N6-methylation of Active Genes in Fungi.</title>
        <authorList>
            <consortium name="DOE Joint Genome Institute"/>
            <person name="Mondo S.J."/>
            <person name="Dannebaum R.O."/>
            <person name="Kuo R.C."/>
            <person name="Labutti K."/>
            <person name="Haridas S."/>
            <person name="Kuo A."/>
            <person name="Salamov A."/>
            <person name="Ahrendt S.R."/>
            <person name="Lipzen A."/>
            <person name="Sullivan W."/>
            <person name="Andreopoulos W.B."/>
            <person name="Clum A."/>
            <person name="Lindquist E."/>
            <person name="Daum C."/>
            <person name="Ramamoorthy G.K."/>
            <person name="Gryganskyi A."/>
            <person name="Culley D."/>
            <person name="Magnuson J.K."/>
            <person name="James T.Y."/>
            <person name="O'Malley M.A."/>
            <person name="Stajich J.E."/>
            <person name="Spatafora J.W."/>
            <person name="Visel A."/>
            <person name="Grigoriev I.V."/>
        </authorList>
    </citation>
    <scope>NUCLEOTIDE SEQUENCE [LARGE SCALE GENOMIC DNA]</scope>
    <source>
        <strain evidence="18 19">ATCC 12442</strain>
    </source>
</reference>
<evidence type="ECO:0000256" key="8">
    <source>
        <dbReference type="ARBA" id="ARBA00022694"/>
    </source>
</evidence>
<dbReference type="InterPro" id="IPR007871">
    <property type="entry name" value="Methyltransferase_TRM13"/>
</dbReference>
<keyword evidence="10 15" id="KW-0863">Zinc-finger</keyword>
<evidence type="ECO:0000256" key="2">
    <source>
        <dbReference type="ARBA" id="ARBA00005265"/>
    </source>
</evidence>